<organism evidence="7 8">
    <name type="scientific">Exophiala dermatitidis</name>
    <name type="common">Black yeast-like fungus</name>
    <name type="synonym">Wangiella dermatitidis</name>
    <dbReference type="NCBI Taxonomy" id="5970"/>
    <lineage>
        <taxon>Eukaryota</taxon>
        <taxon>Fungi</taxon>
        <taxon>Dikarya</taxon>
        <taxon>Ascomycota</taxon>
        <taxon>Pezizomycotina</taxon>
        <taxon>Eurotiomycetes</taxon>
        <taxon>Chaetothyriomycetidae</taxon>
        <taxon>Chaetothyriales</taxon>
        <taxon>Herpotrichiellaceae</taxon>
        <taxon>Exophiala</taxon>
    </lineage>
</organism>
<reference evidence="7" key="1">
    <citation type="submission" date="2023-01" db="EMBL/GenBank/DDBJ databases">
        <title>Exophiala dermititidis isolated from Cystic Fibrosis Patient.</title>
        <authorList>
            <person name="Kurbessoian T."/>
            <person name="Crocker A."/>
            <person name="Murante D."/>
            <person name="Hogan D.A."/>
            <person name="Stajich J.E."/>
        </authorList>
    </citation>
    <scope>NUCLEOTIDE SEQUENCE</scope>
    <source>
        <strain evidence="7">Ex8</strain>
    </source>
</reference>
<comment type="cofactor">
    <cofactor evidence="1">
        <name>FMN</name>
        <dbReference type="ChEBI" id="CHEBI:58210"/>
    </cofactor>
</comment>
<evidence type="ECO:0000256" key="2">
    <source>
        <dbReference type="ARBA" id="ARBA00022630"/>
    </source>
</evidence>
<dbReference type="AlphaFoldDB" id="A0AAN6EVS4"/>
<name>A0AAN6EVS4_EXODE</name>
<dbReference type="InterPro" id="IPR012349">
    <property type="entry name" value="Split_barrel_FMN-bd"/>
</dbReference>
<comment type="similarity">
    <text evidence="4">Belongs to the flavoredoxin family.</text>
</comment>
<dbReference type="EMBL" id="JAJGCB010000005">
    <property type="protein sequence ID" value="KAJ8992540.1"/>
    <property type="molecule type" value="Genomic_DNA"/>
</dbReference>
<evidence type="ECO:0000256" key="3">
    <source>
        <dbReference type="ARBA" id="ARBA00022643"/>
    </source>
</evidence>
<accession>A0AAN6EVS4</accession>
<feature type="region of interest" description="Disordered" evidence="5">
    <location>
        <begin position="34"/>
        <end position="67"/>
    </location>
</feature>
<evidence type="ECO:0000313" key="7">
    <source>
        <dbReference type="EMBL" id="KAJ8992540.1"/>
    </source>
</evidence>
<keyword evidence="3" id="KW-0288">FMN</keyword>
<evidence type="ECO:0000256" key="1">
    <source>
        <dbReference type="ARBA" id="ARBA00001917"/>
    </source>
</evidence>
<dbReference type="InterPro" id="IPR002563">
    <property type="entry name" value="Flavin_Rdtase-like_dom"/>
</dbReference>
<dbReference type="SMART" id="SM00903">
    <property type="entry name" value="Flavin_Reduct"/>
    <property type="match status" value="1"/>
</dbReference>
<feature type="region of interest" description="Disordered" evidence="5">
    <location>
        <begin position="82"/>
        <end position="107"/>
    </location>
</feature>
<evidence type="ECO:0000256" key="5">
    <source>
        <dbReference type="SAM" id="MobiDB-lite"/>
    </source>
</evidence>
<comment type="caution">
    <text evidence="7">The sequence shown here is derived from an EMBL/GenBank/DDBJ whole genome shotgun (WGS) entry which is preliminary data.</text>
</comment>
<dbReference type="PANTHER" id="PTHR33798:SF5">
    <property type="entry name" value="FLAVIN REDUCTASE LIKE DOMAIN-CONTAINING PROTEIN"/>
    <property type="match status" value="1"/>
</dbReference>
<dbReference type="PANTHER" id="PTHR33798">
    <property type="entry name" value="FLAVOPROTEIN OXYGENASE"/>
    <property type="match status" value="1"/>
</dbReference>
<evidence type="ECO:0000259" key="6">
    <source>
        <dbReference type="SMART" id="SM00903"/>
    </source>
</evidence>
<feature type="compositionally biased region" description="Basic and acidic residues" evidence="5">
    <location>
        <begin position="39"/>
        <end position="61"/>
    </location>
</feature>
<proteinExistence type="inferred from homology"/>
<dbReference type="Proteomes" id="UP001161757">
    <property type="component" value="Unassembled WGS sequence"/>
</dbReference>
<feature type="domain" description="Flavin reductase like" evidence="6">
    <location>
        <begin position="124"/>
        <end position="284"/>
    </location>
</feature>
<keyword evidence="2" id="KW-0285">Flavoprotein</keyword>
<dbReference type="Gene3D" id="2.30.110.10">
    <property type="entry name" value="Electron Transport, Fmn-binding Protein, Chain A"/>
    <property type="match status" value="1"/>
</dbReference>
<evidence type="ECO:0000256" key="4">
    <source>
        <dbReference type="ARBA" id="ARBA00038054"/>
    </source>
</evidence>
<evidence type="ECO:0000313" key="8">
    <source>
        <dbReference type="Proteomes" id="UP001161757"/>
    </source>
</evidence>
<protein>
    <recommendedName>
        <fullName evidence="6">Flavin reductase like domain-containing protein</fullName>
    </recommendedName>
</protein>
<dbReference type="Pfam" id="PF01613">
    <property type="entry name" value="Flavin_Reduct"/>
    <property type="match status" value="1"/>
</dbReference>
<gene>
    <name evidence="7" type="ORF">HRR80_003640</name>
</gene>
<dbReference type="GO" id="GO:0010181">
    <property type="term" value="F:FMN binding"/>
    <property type="evidence" value="ECO:0007669"/>
    <property type="project" value="InterPro"/>
</dbReference>
<dbReference type="SUPFAM" id="SSF50475">
    <property type="entry name" value="FMN-binding split barrel"/>
    <property type="match status" value="1"/>
</dbReference>
<sequence length="334" mass="36897">MLLTQPSPSSVRLLSRHPLLGQLRTWSVARRRMSAVDSKPQEAQEKHDAESAIKRNPHGDFSKVQASRPDWDESRHWHYTKTRNPHWTYGSGATDKSGSSKPHVSIDPYAEGRQPVLNYKLLISGIVPRPIGFLSTRSKDGSSTNLAPFSYTQVFNHDPPIFGVGFSGGFDNAKDTLKNLTETGECVINIISDHFIEAANACAIDLPYGQSEWAVSGLTPAETKVVAASRVKEAVFSVEGKLMSTQEFESRATPGKKTGVLALIEGVHFWVREDAINEDRSLIDPGVLSPVCRLGGITYARVLDGFEIPRPVLRKEQKEGKIPDDLLKPKIETQ</sequence>